<evidence type="ECO:0000256" key="4">
    <source>
        <dbReference type="SAM" id="Coils"/>
    </source>
</evidence>
<dbReference type="PROSITE" id="PS50082">
    <property type="entry name" value="WD_REPEATS_2"/>
    <property type="match status" value="12"/>
</dbReference>
<dbReference type="InterPro" id="IPR053299">
    <property type="entry name" value="ASTRA_WD_repeat"/>
</dbReference>
<feature type="repeat" description="WD" evidence="3">
    <location>
        <begin position="683"/>
        <end position="717"/>
    </location>
</feature>
<protein>
    <recommendedName>
        <fullName evidence="8">Ion transport domain-containing protein</fullName>
    </recommendedName>
</protein>
<keyword evidence="4" id="KW-0175">Coiled coil</keyword>
<evidence type="ECO:0000256" key="3">
    <source>
        <dbReference type="PROSITE-ProRule" id="PRU00221"/>
    </source>
</evidence>
<feature type="transmembrane region" description="Helical" evidence="5">
    <location>
        <begin position="1090"/>
        <end position="1109"/>
    </location>
</feature>
<dbReference type="PROSITE" id="PS00678">
    <property type="entry name" value="WD_REPEATS_1"/>
    <property type="match status" value="3"/>
</dbReference>
<keyword evidence="5" id="KW-1133">Transmembrane helix</keyword>
<dbReference type="SUPFAM" id="SSF48403">
    <property type="entry name" value="Ankyrin repeat"/>
    <property type="match status" value="1"/>
</dbReference>
<evidence type="ECO:0000256" key="5">
    <source>
        <dbReference type="SAM" id="Phobius"/>
    </source>
</evidence>
<evidence type="ECO:0000256" key="2">
    <source>
        <dbReference type="ARBA" id="ARBA00022737"/>
    </source>
</evidence>
<keyword evidence="2" id="KW-0677">Repeat</keyword>
<evidence type="ECO:0000313" key="7">
    <source>
        <dbReference type="Proteomes" id="UP001162131"/>
    </source>
</evidence>
<dbReference type="InterPro" id="IPR036322">
    <property type="entry name" value="WD40_repeat_dom_sf"/>
</dbReference>
<evidence type="ECO:0000256" key="1">
    <source>
        <dbReference type="ARBA" id="ARBA00022574"/>
    </source>
</evidence>
<sequence>MISPLAMTIDDIDIAANEFLKPQIFDIPFESITTTDNLCVIGTKIGEIKLIDLETKRESLIEKVAEKEIAVNDENVEEIWLDAKCLSFMWNSDFEYVNGKHSAGISCLKTSANHRYLASGTYDGTVKYWNLLNESWISSVDLYSSVLTLDISCNNQFIAAGTADASVYIWALDSNQLTFLQGHTDKVKLVKITENSKFIISNSDDGTCRLWSVQTKSLVKAITEIEFISFFQTTSDSKTAVVIVNFTSLYLWGIEDSKLEFKENNSGQISCLNITKDDKWIITGSSDSIIRVWSISDPDEKFNLEGHEDDITCMDTTSDSKYLISASTDSTVRVWDLNTKRHIYSLEGNNAQHKFLKITANNRFIICGSYDYFIRIWRTEERSKETVFSGHEGEVRHLQITNDDRFIFSAGSTDNTIMIWNSEKHKKIAYLSCHEREVTALSLSPDSEILISASSEDKLQIWRLNNMKLWGTTRKIEIKVHLLQIASDNFHIVSASLDNKVRIWNVVEPDYEIVLSGHADTITALLITKDCQKIITASRDYTLRVWSIEASWEISVLIGHEDHVTCLQLSKDNNFAISGGDDNNIIIWSLFTFELVTVLKGHKNEVKCLQLTRDQKFIVSGSNDKTIRIWDFYDRRQIAVLKGHEKRVRCIEITNDSKYIVSGSDDCTVRVWNIKERRQERVLKGHELAICCIKIASNDKFFVTSSKDKTVRVWKIDEVVIRKQNALSKKNLLKVYGYDSGISNHIFMKKLINRVVPETAMIAAEIGPMKINLLHYYCFYDLADLLRKAQDLGAAMFRDNFNRSPLYYAIERQSRECLDHLLNNIINCKIQDVLEQSMHALRDDIIKLLDAHSPQVLPFLESAFRKMDSKDFIFLATPRRKLPITIFSPTILPQIEDFVFDKDYSGSNRKFLVQIWTSSLNWNFQNGSRDSIKFLRAIHKCPIIEIYTTAFIQSVIRMKWDSFKKFNAILTAIYALNIAFLTWILGMNGDVDIGLFIAFWIVNFLLLVYEFLQLYSSKRFYFLSSLNYLDISRLILSYVWSIIGATGNFYEVLSFFTVMTNFLRGLVYFRTFDKTRFYVRLIIKAAFDTLTFLLILLYSTFGFAVLYIASSSKLDLRSAWKLSFELDMGAFNNDGANWIEYWIFSLASIINVILMLNLLISILGKSFDDFQQSQESMDYKEMLDVIIEFESLMYWARKTGKRTYLQKCDYFKQRREKKEDRLKYSEEIESLKTSLSEFQNNSEKAINEKFDLINKRLGSLEKQMNSQEGKIDVILEALKPKN</sequence>
<comment type="caution">
    <text evidence="6">The sequence shown here is derived from an EMBL/GenBank/DDBJ whole genome shotgun (WGS) entry which is preliminary data.</text>
</comment>
<feature type="repeat" description="WD" evidence="3">
    <location>
        <begin position="262"/>
        <end position="303"/>
    </location>
</feature>
<feature type="coiled-coil region" evidence="4">
    <location>
        <begin position="1221"/>
        <end position="1248"/>
    </location>
</feature>
<gene>
    <name evidence="6" type="ORF">BSTOLATCC_MIC21957</name>
</gene>
<feature type="repeat" description="WD" evidence="3">
    <location>
        <begin position="98"/>
        <end position="139"/>
    </location>
</feature>
<dbReference type="InterPro" id="IPR015943">
    <property type="entry name" value="WD40/YVTN_repeat-like_dom_sf"/>
</dbReference>
<keyword evidence="1 3" id="KW-0853">WD repeat</keyword>
<dbReference type="SMART" id="SM00320">
    <property type="entry name" value="WD40"/>
    <property type="match status" value="14"/>
</dbReference>
<organism evidence="6 7">
    <name type="scientific">Blepharisma stoltei</name>
    <dbReference type="NCBI Taxonomy" id="1481888"/>
    <lineage>
        <taxon>Eukaryota</taxon>
        <taxon>Sar</taxon>
        <taxon>Alveolata</taxon>
        <taxon>Ciliophora</taxon>
        <taxon>Postciliodesmatophora</taxon>
        <taxon>Heterotrichea</taxon>
        <taxon>Heterotrichida</taxon>
        <taxon>Blepharismidae</taxon>
        <taxon>Blepharisma</taxon>
    </lineage>
</organism>
<evidence type="ECO:0008006" key="8">
    <source>
        <dbReference type="Google" id="ProtNLM"/>
    </source>
</evidence>
<dbReference type="InterPro" id="IPR036770">
    <property type="entry name" value="Ankyrin_rpt-contain_sf"/>
</dbReference>
<feature type="repeat" description="WD" evidence="3">
    <location>
        <begin position="515"/>
        <end position="556"/>
    </location>
</feature>
<keyword evidence="5" id="KW-0472">Membrane</keyword>
<dbReference type="SUPFAM" id="SSF50978">
    <property type="entry name" value="WD40 repeat-like"/>
    <property type="match status" value="3"/>
</dbReference>
<dbReference type="InterPro" id="IPR019775">
    <property type="entry name" value="WD40_repeat_CS"/>
</dbReference>
<keyword evidence="5" id="KW-0812">Transmembrane</keyword>
<feature type="repeat" description="WD" evidence="3">
    <location>
        <begin position="480"/>
        <end position="506"/>
    </location>
</feature>
<dbReference type="PANTHER" id="PTHR44156">
    <property type="entry name" value="SUPERNUMERARY LIMBS, ISOFORM B-RELATED"/>
    <property type="match status" value="1"/>
</dbReference>
<keyword evidence="7" id="KW-1185">Reference proteome</keyword>
<accession>A0AAU9JA32</accession>
<dbReference type="Proteomes" id="UP001162131">
    <property type="component" value="Unassembled WGS sequence"/>
</dbReference>
<feature type="transmembrane region" description="Helical" evidence="5">
    <location>
        <begin position="966"/>
        <end position="985"/>
    </location>
</feature>
<dbReference type="PROSITE" id="PS50294">
    <property type="entry name" value="WD_REPEATS_REGION"/>
    <property type="match status" value="11"/>
</dbReference>
<dbReference type="Gene3D" id="2.130.10.10">
    <property type="entry name" value="YVTN repeat-like/Quinoprotein amine dehydrogenase"/>
    <property type="match status" value="4"/>
</dbReference>
<feature type="repeat" description="WD" evidence="3">
    <location>
        <begin position="431"/>
        <end position="472"/>
    </location>
</feature>
<feature type="transmembrane region" description="Helical" evidence="5">
    <location>
        <begin position="991"/>
        <end position="1009"/>
    </location>
</feature>
<dbReference type="EMBL" id="CAJZBQ010000021">
    <property type="protein sequence ID" value="CAG9318583.1"/>
    <property type="molecule type" value="Genomic_DNA"/>
</dbReference>
<feature type="repeat" description="WD" evidence="3">
    <location>
        <begin position="557"/>
        <end position="598"/>
    </location>
</feature>
<feature type="repeat" description="WD" evidence="3">
    <location>
        <begin position="180"/>
        <end position="221"/>
    </location>
</feature>
<reference evidence="6" key="1">
    <citation type="submission" date="2021-09" db="EMBL/GenBank/DDBJ databases">
        <authorList>
            <consortium name="AG Swart"/>
            <person name="Singh M."/>
            <person name="Singh A."/>
            <person name="Seah K."/>
            <person name="Emmerich C."/>
        </authorList>
    </citation>
    <scope>NUCLEOTIDE SEQUENCE</scope>
    <source>
        <strain evidence="6">ATCC30299</strain>
    </source>
</reference>
<feature type="repeat" description="WD" evidence="3">
    <location>
        <begin position="304"/>
        <end position="345"/>
    </location>
</feature>
<dbReference type="SMART" id="SM00248">
    <property type="entry name" value="ANK"/>
    <property type="match status" value="3"/>
</dbReference>
<feature type="repeat" description="WD" evidence="3">
    <location>
        <begin position="599"/>
        <end position="640"/>
    </location>
</feature>
<feature type="transmembrane region" description="Helical" evidence="5">
    <location>
        <begin position="1049"/>
        <end position="1069"/>
    </location>
</feature>
<dbReference type="Pfam" id="PF00400">
    <property type="entry name" value="WD40"/>
    <property type="match status" value="13"/>
</dbReference>
<evidence type="ECO:0000313" key="6">
    <source>
        <dbReference type="EMBL" id="CAG9318583.1"/>
    </source>
</evidence>
<feature type="transmembrane region" description="Helical" evidence="5">
    <location>
        <begin position="1141"/>
        <end position="1163"/>
    </location>
</feature>
<dbReference type="PRINTS" id="PR00320">
    <property type="entry name" value="GPROTEINBRPT"/>
</dbReference>
<dbReference type="InterPro" id="IPR002110">
    <property type="entry name" value="Ankyrin_rpt"/>
</dbReference>
<dbReference type="InterPro" id="IPR020472">
    <property type="entry name" value="WD40_PAC1"/>
</dbReference>
<dbReference type="CDD" id="cd00200">
    <property type="entry name" value="WD40"/>
    <property type="match status" value="2"/>
</dbReference>
<name>A0AAU9JA32_9CILI</name>
<proteinExistence type="predicted"/>
<feature type="repeat" description="WD" evidence="3">
    <location>
        <begin position="388"/>
        <end position="430"/>
    </location>
</feature>
<dbReference type="InterPro" id="IPR001680">
    <property type="entry name" value="WD40_rpt"/>
</dbReference>
<feature type="repeat" description="WD" evidence="3">
    <location>
        <begin position="641"/>
        <end position="682"/>
    </location>
</feature>